<keyword evidence="1 5" id="KW-0547">Nucleotide-binding</keyword>
<dbReference type="PANTHER" id="PTHR11070">
    <property type="entry name" value="UVRD / RECB / PCRA DNA HELICASE FAMILY MEMBER"/>
    <property type="match status" value="1"/>
</dbReference>
<dbReference type="GO" id="GO:0005829">
    <property type="term" value="C:cytosol"/>
    <property type="evidence" value="ECO:0007669"/>
    <property type="project" value="TreeGrafter"/>
</dbReference>
<dbReference type="SUPFAM" id="SSF52540">
    <property type="entry name" value="P-loop containing nucleoside triphosphate hydrolases"/>
    <property type="match status" value="1"/>
</dbReference>
<evidence type="ECO:0000256" key="1">
    <source>
        <dbReference type="ARBA" id="ARBA00022741"/>
    </source>
</evidence>
<feature type="binding site" evidence="5">
    <location>
        <begin position="211"/>
        <end position="218"/>
    </location>
    <ligand>
        <name>ATP</name>
        <dbReference type="ChEBI" id="CHEBI:30616"/>
    </ligand>
</feature>
<evidence type="ECO:0000256" key="4">
    <source>
        <dbReference type="ARBA" id="ARBA00022840"/>
    </source>
</evidence>
<reference evidence="8" key="1">
    <citation type="submission" date="2019-06" db="EMBL/GenBank/DDBJ databases">
        <title>Gordonia isolated from sludge of a wastewater treatment plant.</title>
        <authorList>
            <person name="Tamura T."/>
            <person name="Aoyama K."/>
            <person name="Kang Y."/>
            <person name="Saito S."/>
            <person name="Akiyama N."/>
            <person name="Yazawa K."/>
            <person name="Gonoi T."/>
            <person name="Mikami Y."/>
        </authorList>
    </citation>
    <scope>NUCLEOTIDE SEQUENCE [LARGE SCALE GENOMIC DNA]</scope>
    <source>
        <strain evidence="8">NBRC 107696</strain>
    </source>
</reference>
<dbReference type="AlphaFoldDB" id="A0A7I9VCL6"/>
<name>A0A7I9VCL6_9ACTN</name>
<dbReference type="PANTHER" id="PTHR11070:SF45">
    <property type="entry name" value="DNA 3'-5' HELICASE"/>
    <property type="match status" value="1"/>
</dbReference>
<dbReference type="GO" id="GO:0003677">
    <property type="term" value="F:DNA binding"/>
    <property type="evidence" value="ECO:0007669"/>
    <property type="project" value="InterPro"/>
</dbReference>
<feature type="domain" description="UvrD-like helicase ATP-binding" evidence="6">
    <location>
        <begin position="190"/>
        <end position="590"/>
    </location>
</feature>
<dbReference type="RefSeq" id="WP_228461590.1">
    <property type="nucleotide sequence ID" value="NZ_BJOV01000005.1"/>
</dbReference>
<dbReference type="GO" id="GO:0005524">
    <property type="term" value="F:ATP binding"/>
    <property type="evidence" value="ECO:0007669"/>
    <property type="project" value="UniProtKB-UniRule"/>
</dbReference>
<evidence type="ECO:0000256" key="5">
    <source>
        <dbReference type="PROSITE-ProRule" id="PRU00560"/>
    </source>
</evidence>
<keyword evidence="8" id="KW-1185">Reference proteome</keyword>
<dbReference type="Proteomes" id="UP000444960">
    <property type="component" value="Unassembled WGS sequence"/>
</dbReference>
<gene>
    <name evidence="7" type="ORF">nbrc107696_35640</name>
</gene>
<dbReference type="GO" id="GO:0000725">
    <property type="term" value="P:recombinational repair"/>
    <property type="evidence" value="ECO:0007669"/>
    <property type="project" value="TreeGrafter"/>
</dbReference>
<dbReference type="InterPro" id="IPR000212">
    <property type="entry name" value="DNA_helicase_UvrD/REP"/>
</dbReference>
<evidence type="ECO:0000256" key="2">
    <source>
        <dbReference type="ARBA" id="ARBA00022801"/>
    </source>
</evidence>
<dbReference type="GO" id="GO:0043138">
    <property type="term" value="F:3'-5' DNA helicase activity"/>
    <property type="evidence" value="ECO:0007669"/>
    <property type="project" value="TreeGrafter"/>
</dbReference>
<dbReference type="Pfam" id="PF13245">
    <property type="entry name" value="AAA_19"/>
    <property type="match status" value="1"/>
</dbReference>
<dbReference type="GO" id="GO:0016787">
    <property type="term" value="F:hydrolase activity"/>
    <property type="evidence" value="ECO:0007669"/>
    <property type="project" value="UniProtKB-UniRule"/>
</dbReference>
<dbReference type="InterPro" id="IPR014016">
    <property type="entry name" value="UvrD-like_ATP-bd"/>
</dbReference>
<dbReference type="InterPro" id="IPR027417">
    <property type="entry name" value="P-loop_NTPase"/>
</dbReference>
<dbReference type="NCBIfam" id="NF041254">
    <property type="entry name" value="motor_HelR"/>
    <property type="match status" value="1"/>
</dbReference>
<proteinExistence type="predicted"/>
<comment type="caution">
    <text evidence="7">The sequence shown here is derived from an EMBL/GenBank/DDBJ whole genome shotgun (WGS) entry which is preliminary data.</text>
</comment>
<evidence type="ECO:0000313" key="7">
    <source>
        <dbReference type="EMBL" id="GEE03118.1"/>
    </source>
</evidence>
<sequence length="707" mass="75365">MTSTVFRLPDTATGKADPSLIAADTARMTAIAERVVEQTEQATAELSAARLATDLRGGAGVERDLEIRRLESRLRTLSRLGSDLVLGRIDPVDGDPVYIGRIGLSDADGHTLVIDWRTPDAAPFFAATLADPRGLAGRRHYRWARGAIVDYWDERFTDDESSSAALDAQSSFIASLGASRSATMQSVLGTIAADQDAAIRASSKGVLLVDGGPGTGKTVVALHRAAYLLYADPRLQAGRGRILIVGPHRPYLAYIADVLPGLGEEGVTACTLAETVPGGDGYPPESDARVTALKATTAMVDAIEPAVGFYEEPPREGVDVDTDYGTFTVDPADWTEALRAVPRGVPHNEARDDLWAVLLDILVDGADVDVDPQTLRAELYANADLHRAVGRVWPLIEAADLVGDLWTVPAYLRRCAPHLSDGEVAMLQRADPTAWTADDVPLLDAARRRLGDPGAARRAARARVETAERRRVMDAVVDDLIAGADDMGALATMLRAEDIQGVIVDDADLVRVEPDALAGPFAHIVVDEAQELTDAQWRMLVDRCPSGSMTIVGDRAQARDGFAESWAERLARVGLHEVTTRTLTVNYRTPEEVMTVAAAQIRGAVPDAEVPSAVRSAGVPVREGAVADLGAVVDDWLAVNDGTVCVIGAHGFGPRARVAVLTPGTAKGLEFDLVVLVDPDQFGGGVAGAVDRYVSMTRSTRELVVLR</sequence>
<dbReference type="PROSITE" id="PS51198">
    <property type="entry name" value="UVRD_HELICASE_ATP_BIND"/>
    <property type="match status" value="1"/>
</dbReference>
<organism evidence="7 8">
    <name type="scientific">Gordonia spumicola</name>
    <dbReference type="NCBI Taxonomy" id="589161"/>
    <lineage>
        <taxon>Bacteria</taxon>
        <taxon>Bacillati</taxon>
        <taxon>Actinomycetota</taxon>
        <taxon>Actinomycetes</taxon>
        <taxon>Mycobacteriales</taxon>
        <taxon>Gordoniaceae</taxon>
        <taxon>Gordonia</taxon>
    </lineage>
</organism>
<dbReference type="Gene3D" id="3.40.50.300">
    <property type="entry name" value="P-loop containing nucleotide triphosphate hydrolases"/>
    <property type="match status" value="2"/>
</dbReference>
<evidence type="ECO:0000256" key="3">
    <source>
        <dbReference type="ARBA" id="ARBA00022806"/>
    </source>
</evidence>
<keyword evidence="4 5" id="KW-0067">ATP-binding</keyword>
<evidence type="ECO:0000259" key="6">
    <source>
        <dbReference type="PROSITE" id="PS51198"/>
    </source>
</evidence>
<protein>
    <submittedName>
        <fullName evidence="7">DNA helicase</fullName>
    </submittedName>
</protein>
<dbReference type="EMBL" id="BJOV01000005">
    <property type="protein sequence ID" value="GEE03118.1"/>
    <property type="molecule type" value="Genomic_DNA"/>
</dbReference>
<accession>A0A7I9VCL6</accession>
<evidence type="ECO:0000313" key="8">
    <source>
        <dbReference type="Proteomes" id="UP000444960"/>
    </source>
</evidence>
<keyword evidence="2 5" id="KW-0378">Hydrolase</keyword>
<keyword evidence="3 5" id="KW-0347">Helicase</keyword>